<comment type="function">
    <text evidence="3">Required for the function of coenzyme Q in the respiratory chain. May serve as a chaperone or may be involved in the transport of Q6 from its site of synthesis to the catalytic sites of the respiratory complexes.</text>
</comment>
<accession>A0AA38M5Y5</accession>
<dbReference type="SUPFAM" id="SSF55961">
    <property type="entry name" value="Bet v1-like"/>
    <property type="match status" value="1"/>
</dbReference>
<dbReference type="CDD" id="cd07813">
    <property type="entry name" value="COQ10p_like"/>
    <property type="match status" value="1"/>
</dbReference>
<dbReference type="InterPro" id="IPR005031">
    <property type="entry name" value="COQ10_START"/>
</dbReference>
<dbReference type="AlphaFoldDB" id="A0AA38M5Y5"/>
<evidence type="ECO:0000256" key="3">
    <source>
        <dbReference type="ARBA" id="ARBA00024947"/>
    </source>
</evidence>
<evidence type="ECO:0000256" key="2">
    <source>
        <dbReference type="ARBA" id="ARBA00011814"/>
    </source>
</evidence>
<dbReference type="Pfam" id="PF03364">
    <property type="entry name" value="Polyketide_cyc"/>
    <property type="match status" value="1"/>
</dbReference>
<protein>
    <recommendedName>
        <fullName evidence="4">Coenzyme Q-binding protein COQ10 START domain-containing protein</fullName>
    </recommendedName>
</protein>
<dbReference type="Proteomes" id="UP001168821">
    <property type="component" value="Unassembled WGS sequence"/>
</dbReference>
<evidence type="ECO:0000256" key="1">
    <source>
        <dbReference type="ARBA" id="ARBA00006885"/>
    </source>
</evidence>
<comment type="caution">
    <text evidence="5">The sequence shown here is derived from an EMBL/GenBank/DDBJ whole genome shotgun (WGS) entry which is preliminary data.</text>
</comment>
<keyword evidence="6" id="KW-1185">Reference proteome</keyword>
<sequence>MLVVRRFLHIFKLPDRRKEYFARKLVGFSNIQMYKVVADVKNYRKFVPFCTKSKILTKEPNLLTANLEVGFPPIIENYTSTVSLCEPELVQAICRDGRLFNVLETNWRFHPGLKSNPQTCIVDFHINFEFKSALYSKVATFFFDQLVQQMEAAFIKEAQRRYGRESLPVHHLEPVRS</sequence>
<organism evidence="5 6">
    <name type="scientific">Zophobas morio</name>
    <dbReference type="NCBI Taxonomy" id="2755281"/>
    <lineage>
        <taxon>Eukaryota</taxon>
        <taxon>Metazoa</taxon>
        <taxon>Ecdysozoa</taxon>
        <taxon>Arthropoda</taxon>
        <taxon>Hexapoda</taxon>
        <taxon>Insecta</taxon>
        <taxon>Pterygota</taxon>
        <taxon>Neoptera</taxon>
        <taxon>Endopterygota</taxon>
        <taxon>Coleoptera</taxon>
        <taxon>Polyphaga</taxon>
        <taxon>Cucujiformia</taxon>
        <taxon>Tenebrionidae</taxon>
        <taxon>Zophobas</taxon>
    </lineage>
</organism>
<dbReference type="PANTHER" id="PTHR12901">
    <property type="entry name" value="SPERM PROTEIN HOMOLOG"/>
    <property type="match status" value="1"/>
</dbReference>
<evidence type="ECO:0000259" key="4">
    <source>
        <dbReference type="Pfam" id="PF03364"/>
    </source>
</evidence>
<evidence type="ECO:0000313" key="5">
    <source>
        <dbReference type="EMBL" id="KAJ3643747.1"/>
    </source>
</evidence>
<dbReference type="InterPro" id="IPR023393">
    <property type="entry name" value="START-like_dom_sf"/>
</dbReference>
<proteinExistence type="inferred from homology"/>
<comment type="subunit">
    <text evidence="2">Interacts with coenzyme Q.</text>
</comment>
<dbReference type="PANTHER" id="PTHR12901:SF10">
    <property type="entry name" value="COENZYME Q-BINDING PROTEIN COQ10, MITOCHONDRIAL"/>
    <property type="match status" value="1"/>
</dbReference>
<name>A0AA38M5Y5_9CUCU</name>
<reference evidence="5" key="1">
    <citation type="journal article" date="2023" name="G3 (Bethesda)">
        <title>Whole genome assemblies of Zophobas morio and Tenebrio molitor.</title>
        <authorList>
            <person name="Kaur S."/>
            <person name="Stinson S.A."/>
            <person name="diCenzo G.C."/>
        </authorList>
    </citation>
    <scope>NUCLEOTIDE SEQUENCE</scope>
    <source>
        <strain evidence="5">QUZm001</strain>
    </source>
</reference>
<feature type="domain" description="Coenzyme Q-binding protein COQ10 START" evidence="4">
    <location>
        <begin position="32"/>
        <end position="154"/>
    </location>
</feature>
<dbReference type="Gene3D" id="3.30.530.20">
    <property type="match status" value="1"/>
</dbReference>
<dbReference type="GO" id="GO:0048039">
    <property type="term" value="F:ubiquinone binding"/>
    <property type="evidence" value="ECO:0007669"/>
    <property type="project" value="InterPro"/>
</dbReference>
<dbReference type="GO" id="GO:0005739">
    <property type="term" value="C:mitochondrion"/>
    <property type="evidence" value="ECO:0007669"/>
    <property type="project" value="TreeGrafter"/>
</dbReference>
<dbReference type="EMBL" id="JALNTZ010000008">
    <property type="protein sequence ID" value="KAJ3643747.1"/>
    <property type="molecule type" value="Genomic_DNA"/>
</dbReference>
<evidence type="ECO:0000313" key="6">
    <source>
        <dbReference type="Proteomes" id="UP001168821"/>
    </source>
</evidence>
<dbReference type="GO" id="GO:0045333">
    <property type="term" value="P:cellular respiration"/>
    <property type="evidence" value="ECO:0007669"/>
    <property type="project" value="InterPro"/>
</dbReference>
<comment type="similarity">
    <text evidence="1">Belongs to the COQ10 family.</text>
</comment>
<dbReference type="InterPro" id="IPR044996">
    <property type="entry name" value="COQ10-like"/>
</dbReference>
<gene>
    <name evidence="5" type="ORF">Zmor_026437</name>
</gene>